<dbReference type="PATRIC" id="fig|129848.4.peg.2281"/>
<sequence>MEILKPEDLKEKFKDPWVAPYKKVITMADGDRVELVEYHPCISGSQWMIYQYKRTSNLVLDSKRDGDKHTYLLKVGKADMELKPSFSAAGIEEVVVEGDEVKVVHAGLAGAGVGAAMCRGMAKGVKHVELYDVGGGSKVGRAAVVTPRMQKLVIGIDDTDTKEEGATWTLANNVGMELAKMGYDYLDHVTCQLYPHNPNKTQNCVAIALVFAVRPGDRPKVVEKVFDILKKATLSDKTAVAVMDGIKVPEKIREYGISAKKSMKTVEEAEKIGEEAGVQFIEVTGREGKIGALAALGLYNDIEEAVKVYY</sequence>
<protein>
    <recommendedName>
        <fullName evidence="1">TiaS-like TCKD domain-containing protein</fullName>
    </recommendedName>
</protein>
<evidence type="ECO:0000313" key="2">
    <source>
        <dbReference type="EMBL" id="SCG86771.1"/>
    </source>
</evidence>
<dbReference type="GeneID" id="30413067"/>
<dbReference type="NCBIfam" id="TIGR03280">
    <property type="entry name" value="methan_mark_11"/>
    <property type="match status" value="1"/>
</dbReference>
<evidence type="ECO:0000313" key="3">
    <source>
        <dbReference type="Proteomes" id="UP000094707"/>
    </source>
</evidence>
<dbReference type="InterPro" id="IPR053870">
    <property type="entry name" value="TiaS-like_TCKD"/>
</dbReference>
<dbReference type="InterPro" id="IPR017674">
    <property type="entry name" value="Methan_mark_11"/>
</dbReference>
<name>A0A1D3L565_9EURY</name>
<dbReference type="AlphaFoldDB" id="A0A1D3L565"/>
<dbReference type="Gene3D" id="3.30.70.2200">
    <property type="match status" value="1"/>
</dbReference>
<accession>A0A1D3L565</accession>
<keyword evidence="3" id="KW-1185">Reference proteome</keyword>
<dbReference type="KEGG" id="mcub:MCBB_2232"/>
<dbReference type="RefSeq" id="WP_071907802.1">
    <property type="nucleotide sequence ID" value="NZ_LT607756.1"/>
</dbReference>
<dbReference type="Pfam" id="PF22641">
    <property type="entry name" value="TiaS_TCKD"/>
    <property type="match status" value="1"/>
</dbReference>
<feature type="domain" description="TiaS-like TCKD" evidence="1">
    <location>
        <begin position="153"/>
        <end position="219"/>
    </location>
</feature>
<organism evidence="2 3">
    <name type="scientific">Methanobacterium congolense</name>
    <dbReference type="NCBI Taxonomy" id="118062"/>
    <lineage>
        <taxon>Archaea</taxon>
        <taxon>Methanobacteriati</taxon>
        <taxon>Methanobacteriota</taxon>
        <taxon>Methanomada group</taxon>
        <taxon>Methanobacteria</taxon>
        <taxon>Methanobacteriales</taxon>
        <taxon>Methanobacteriaceae</taxon>
        <taxon>Methanobacterium</taxon>
    </lineage>
</organism>
<proteinExistence type="predicted"/>
<dbReference type="OrthoDB" id="52716at2157"/>
<dbReference type="EMBL" id="LT607756">
    <property type="protein sequence ID" value="SCG86771.1"/>
    <property type="molecule type" value="Genomic_DNA"/>
</dbReference>
<dbReference type="Proteomes" id="UP000094707">
    <property type="component" value="Chromosome I"/>
</dbReference>
<dbReference type="PANTHER" id="PTHR40705">
    <property type="entry name" value="TRNA(ILE2) 2-AGMATINYLCYTIDINE SYNTHETASE TIAS"/>
    <property type="match status" value="1"/>
</dbReference>
<reference evidence="2 3" key="1">
    <citation type="submission" date="2016-08" db="EMBL/GenBank/DDBJ databases">
        <authorList>
            <person name="Seilhamer J.J."/>
        </authorList>
    </citation>
    <scope>NUCLEOTIDE SEQUENCE [LARGE SCALE GENOMIC DNA]</scope>
    <source>
        <strain evidence="2">Buetzberg</strain>
    </source>
</reference>
<dbReference type="PANTHER" id="PTHR40705:SF2">
    <property type="entry name" value="DUF1743 DOMAIN-CONTAINING PROTEIN"/>
    <property type="match status" value="1"/>
</dbReference>
<evidence type="ECO:0000259" key="1">
    <source>
        <dbReference type="Pfam" id="PF22641"/>
    </source>
</evidence>
<gene>
    <name evidence="2" type="ORF">MCBB_2232</name>
</gene>
<dbReference type="STRING" id="118062.MCBB_2232"/>